<dbReference type="EMBL" id="LOHS01000177">
    <property type="protein sequence ID" value="OAH09775.1"/>
    <property type="molecule type" value="Genomic_DNA"/>
</dbReference>
<evidence type="ECO:0000313" key="1">
    <source>
        <dbReference type="EMBL" id="OAH09775.1"/>
    </source>
</evidence>
<gene>
    <name evidence="1" type="ORF">STSP_69480</name>
</gene>
<name>A0A177HFM9_9ACTN</name>
<comment type="caution">
    <text evidence="1">The sequence shown here is derived from an EMBL/GenBank/DDBJ whole genome shotgun (WGS) entry which is preliminary data.</text>
</comment>
<reference evidence="1 2" key="1">
    <citation type="submission" date="2015-12" db="EMBL/GenBank/DDBJ databases">
        <title>Genome sequence of Streptomyces sp. G25.</title>
        <authorList>
            <person name="Poehlein A."/>
            <person name="Roettig A."/>
            <person name="Hiessl S."/>
            <person name="Hauschild P."/>
            <person name="Schauer J."/>
            <person name="Madkour M.H."/>
            <person name="Al-Ansari A.M."/>
            <person name="Almakishah N.H."/>
            <person name="Steinbuechel A."/>
            <person name="Daniel R."/>
        </authorList>
    </citation>
    <scope>NUCLEOTIDE SEQUENCE [LARGE SCALE GENOMIC DNA]</scope>
    <source>
        <strain evidence="2">G25(2015)</strain>
    </source>
</reference>
<organism evidence="1 2">
    <name type="scientific">Streptomyces jeddahensis</name>
    <dbReference type="NCBI Taxonomy" id="1716141"/>
    <lineage>
        <taxon>Bacteria</taxon>
        <taxon>Bacillati</taxon>
        <taxon>Actinomycetota</taxon>
        <taxon>Actinomycetes</taxon>
        <taxon>Kitasatosporales</taxon>
        <taxon>Streptomycetaceae</taxon>
        <taxon>Streptomyces</taxon>
    </lineage>
</organism>
<dbReference type="RefSeq" id="WP_067284896.1">
    <property type="nucleotide sequence ID" value="NZ_LOHS01000177.1"/>
</dbReference>
<proteinExistence type="predicted"/>
<keyword evidence="2" id="KW-1185">Reference proteome</keyword>
<accession>A0A177HFM9</accession>
<evidence type="ECO:0000313" key="2">
    <source>
        <dbReference type="Proteomes" id="UP000077381"/>
    </source>
</evidence>
<dbReference type="Proteomes" id="UP000077381">
    <property type="component" value="Unassembled WGS sequence"/>
</dbReference>
<dbReference type="OrthoDB" id="3386503at2"/>
<dbReference type="PATRIC" id="fig|1716141.3.peg.7353"/>
<sequence length="77" mass="8075">MDHWDEDGWRILQFTGVYEEGGAARPVAMLFALDATASTDTTAEPALRVAVVDADTGEAMAAELLSPAVRTALPLAG</sequence>
<dbReference type="STRING" id="1716141.STSP_69480"/>
<dbReference type="AlphaFoldDB" id="A0A177HFM9"/>
<protein>
    <submittedName>
        <fullName evidence="1">Uncharacterized protein</fullName>
    </submittedName>
</protein>